<dbReference type="PROSITE" id="PS50109">
    <property type="entry name" value="HIS_KIN"/>
    <property type="match status" value="1"/>
</dbReference>
<evidence type="ECO:0000256" key="9">
    <source>
        <dbReference type="ARBA" id="ARBA00022723"/>
    </source>
</evidence>
<dbReference type="SUPFAM" id="SSF55874">
    <property type="entry name" value="ATPase domain of HSP90 chaperone/DNA topoisomerase II/histidine kinase"/>
    <property type="match status" value="1"/>
</dbReference>
<evidence type="ECO:0000256" key="10">
    <source>
        <dbReference type="ARBA" id="ARBA00022777"/>
    </source>
</evidence>
<dbReference type="InterPro" id="IPR050482">
    <property type="entry name" value="Sensor_HK_TwoCompSys"/>
</dbReference>
<evidence type="ECO:0000256" key="14">
    <source>
        <dbReference type="ARBA" id="ARBA00024827"/>
    </source>
</evidence>
<proteinExistence type="predicted"/>
<evidence type="ECO:0000256" key="7">
    <source>
        <dbReference type="ARBA" id="ARBA00022490"/>
    </source>
</evidence>
<keyword evidence="8" id="KW-0808">Transferase</keyword>
<dbReference type="GO" id="GO:0000155">
    <property type="term" value="F:phosphorelay sensor kinase activity"/>
    <property type="evidence" value="ECO:0007669"/>
    <property type="project" value="InterPro"/>
</dbReference>
<keyword evidence="10 21" id="KW-0418">Kinase</keyword>
<evidence type="ECO:0000256" key="8">
    <source>
        <dbReference type="ARBA" id="ARBA00022679"/>
    </source>
</evidence>
<evidence type="ECO:0000256" key="2">
    <source>
        <dbReference type="ARBA" id="ARBA00001966"/>
    </source>
</evidence>
<dbReference type="Pfam" id="PF07730">
    <property type="entry name" value="HisKA_3"/>
    <property type="match status" value="1"/>
</dbReference>
<comment type="caution">
    <text evidence="21">The sequence shown here is derived from an EMBL/GenBank/DDBJ whole genome shotgun (WGS) entry which is preliminary data.</text>
</comment>
<comment type="function">
    <text evidence="14">Member of the two-component regulatory system NreB/NreC involved in the control of dissimilatory nitrate/nitrite reduction in response to oxygen. NreB functions as a direct oxygen sensor histidine kinase which is autophosphorylated, in the absence of oxygen, probably at the conserved histidine residue, and transfers its phosphate group probably to a conserved aspartate residue of NreC. NreB/NreC activates the expression of the nitrate (narGHJI) and nitrite (nir) reductase operons, as well as the putative nitrate transporter gene narT.</text>
</comment>
<dbReference type="Pfam" id="PF02518">
    <property type="entry name" value="HATPase_c"/>
    <property type="match status" value="1"/>
</dbReference>
<evidence type="ECO:0000313" key="22">
    <source>
        <dbReference type="Proteomes" id="UP000240572"/>
    </source>
</evidence>
<protein>
    <recommendedName>
        <fullName evidence="5">Oxygen sensor histidine kinase NreB</fullName>
        <ecNumber evidence="4">2.7.13.3</ecNumber>
    </recommendedName>
    <alternativeName>
        <fullName evidence="15">Nitrogen regulation protein B</fullName>
    </alternativeName>
</protein>
<organism evidence="21 22">
    <name type="scientific">Taibaiella chishuiensis</name>
    <dbReference type="NCBI Taxonomy" id="1434707"/>
    <lineage>
        <taxon>Bacteria</taxon>
        <taxon>Pseudomonadati</taxon>
        <taxon>Bacteroidota</taxon>
        <taxon>Chitinophagia</taxon>
        <taxon>Chitinophagales</taxon>
        <taxon>Chitinophagaceae</taxon>
        <taxon>Taibaiella</taxon>
    </lineage>
</organism>
<keyword evidence="19" id="KW-0732">Signal</keyword>
<feature type="transmembrane region" description="Helical" evidence="18">
    <location>
        <begin position="399"/>
        <end position="421"/>
    </location>
</feature>
<keyword evidence="22" id="KW-1185">Reference proteome</keyword>
<dbReference type="GO" id="GO:0016020">
    <property type="term" value="C:membrane"/>
    <property type="evidence" value="ECO:0007669"/>
    <property type="project" value="InterPro"/>
</dbReference>
<sequence>MNRKARYYILLLLCCALAAGAQEPKGRLSSGMRTVLDTGAIRKLIDSAVRLSLTDPGAALGLLSETQAQSEWQAYHTGTGRSLLEAGVIYTTQGLDEKAVPLLRQAKPLLAGTAEGRRYVPEVIATQGRIHAARAEYETAIKYFYESIATAAKVAPEANLGYVYCNLAGVLTQIGRTPESVRTYLDKAEQSALQYKDSALLARVYNNRGFASNTLKTWDSSRLYFNQSLAIARAKKLPVYEHLALTNIGITYLEQARPQQALPYLEAANNMTATLPGYSVNLAQGALGQAYVLLGDYARAEPILLRQYDEAVAQQQPGNIRTAHYYLAQLYGARKDYDKAYRHAIAYIDLNNTLSGAEIIKHVNEEEVKFRTAEKDRDLLLKKLQIERQQKDLERKNRWITITVAIVVIVLLLVFFTIKGYRSRQRLMKQKMDNLEQQREIERLKADTEGEERERARIARELHDGIGGLVAAAQINMRTLGKEVGIVQESETYRSTRQILEEVGSELRKTAHNLMPSVLLHRNMEEAISVFCNYIRQTQRLHFDLQCYGDFNLLPDSYKVTVYRIVQELIHNVVKHAQASSVLVQLMFQQPLLSITIEDNGKGFAPDPANPKKGLGLKNIEERVQSIRGSFSIDSTPGKGTSVYIELDIPAGLPETKRGKDKSGPVPLNDLHEKD</sequence>
<feature type="region of interest" description="Disordered" evidence="17">
    <location>
        <begin position="653"/>
        <end position="675"/>
    </location>
</feature>
<dbReference type="GO" id="GO:0005737">
    <property type="term" value="C:cytoplasm"/>
    <property type="evidence" value="ECO:0007669"/>
    <property type="project" value="UniProtKB-SubCell"/>
</dbReference>
<evidence type="ECO:0000256" key="16">
    <source>
        <dbReference type="SAM" id="Coils"/>
    </source>
</evidence>
<evidence type="ECO:0000256" key="11">
    <source>
        <dbReference type="ARBA" id="ARBA00023004"/>
    </source>
</evidence>
<dbReference type="CDD" id="cd16917">
    <property type="entry name" value="HATPase_UhpB-NarQ-NarX-like"/>
    <property type="match status" value="1"/>
</dbReference>
<feature type="coiled-coil region" evidence="16">
    <location>
        <begin position="418"/>
        <end position="461"/>
    </location>
</feature>
<dbReference type="GO" id="GO:0046872">
    <property type="term" value="F:metal ion binding"/>
    <property type="evidence" value="ECO:0007669"/>
    <property type="project" value="UniProtKB-KW"/>
</dbReference>
<keyword evidence="12" id="KW-0902">Two-component regulatory system</keyword>
<evidence type="ECO:0000256" key="1">
    <source>
        <dbReference type="ARBA" id="ARBA00000085"/>
    </source>
</evidence>
<dbReference type="InterPro" id="IPR011712">
    <property type="entry name" value="Sig_transdc_His_kin_sub3_dim/P"/>
</dbReference>
<keyword evidence="16" id="KW-0175">Coiled coil</keyword>
<evidence type="ECO:0000256" key="12">
    <source>
        <dbReference type="ARBA" id="ARBA00023012"/>
    </source>
</evidence>
<keyword evidence="11" id="KW-0408">Iron</keyword>
<dbReference type="InterPro" id="IPR011990">
    <property type="entry name" value="TPR-like_helical_dom_sf"/>
</dbReference>
<dbReference type="InterPro" id="IPR005467">
    <property type="entry name" value="His_kinase_dom"/>
</dbReference>
<evidence type="ECO:0000256" key="15">
    <source>
        <dbReference type="ARBA" id="ARBA00030800"/>
    </source>
</evidence>
<evidence type="ECO:0000256" key="13">
    <source>
        <dbReference type="ARBA" id="ARBA00023014"/>
    </source>
</evidence>
<dbReference type="Gene3D" id="1.20.5.1930">
    <property type="match status" value="1"/>
</dbReference>
<reference evidence="21 22" key="1">
    <citation type="submission" date="2018-03" db="EMBL/GenBank/DDBJ databases">
        <title>Genomic Encyclopedia of Type Strains, Phase III (KMG-III): the genomes of soil and plant-associated and newly described type strains.</title>
        <authorList>
            <person name="Whitman W."/>
        </authorList>
    </citation>
    <scope>NUCLEOTIDE SEQUENCE [LARGE SCALE GENOMIC DNA]</scope>
    <source>
        <strain evidence="21 22">CGMCC 1.12700</strain>
    </source>
</reference>
<keyword evidence="13" id="KW-0411">Iron-sulfur</keyword>
<dbReference type="AlphaFoldDB" id="A0A2P8CXL1"/>
<dbReference type="Gene3D" id="3.30.565.10">
    <property type="entry name" value="Histidine kinase-like ATPase, C-terminal domain"/>
    <property type="match status" value="1"/>
</dbReference>
<feature type="signal peptide" evidence="19">
    <location>
        <begin position="1"/>
        <end position="21"/>
    </location>
</feature>
<dbReference type="EC" id="2.7.13.3" evidence="4"/>
<dbReference type="PRINTS" id="PR00344">
    <property type="entry name" value="BCTRLSENSOR"/>
</dbReference>
<keyword evidence="18" id="KW-1133">Transmembrane helix</keyword>
<feature type="chain" id="PRO_5015161221" description="Oxygen sensor histidine kinase NreB" evidence="19">
    <location>
        <begin position="22"/>
        <end position="675"/>
    </location>
</feature>
<evidence type="ECO:0000256" key="19">
    <source>
        <dbReference type="SAM" id="SignalP"/>
    </source>
</evidence>
<dbReference type="InterPro" id="IPR036890">
    <property type="entry name" value="HATPase_C_sf"/>
</dbReference>
<dbReference type="SUPFAM" id="SSF48452">
    <property type="entry name" value="TPR-like"/>
    <property type="match status" value="2"/>
</dbReference>
<dbReference type="RefSeq" id="WP_106524533.1">
    <property type="nucleotide sequence ID" value="NZ_PYGD01000010.1"/>
</dbReference>
<feature type="domain" description="Histidine kinase" evidence="20">
    <location>
        <begin position="457"/>
        <end position="651"/>
    </location>
</feature>
<comment type="catalytic activity">
    <reaction evidence="1">
        <text>ATP + protein L-histidine = ADP + protein N-phospho-L-histidine.</text>
        <dbReference type="EC" id="2.7.13.3"/>
    </reaction>
</comment>
<evidence type="ECO:0000256" key="17">
    <source>
        <dbReference type="SAM" id="MobiDB-lite"/>
    </source>
</evidence>
<dbReference type="EMBL" id="PYGD01000010">
    <property type="protein sequence ID" value="PSK89721.1"/>
    <property type="molecule type" value="Genomic_DNA"/>
</dbReference>
<dbReference type="InterPro" id="IPR004358">
    <property type="entry name" value="Sig_transdc_His_kin-like_C"/>
</dbReference>
<keyword evidence="9" id="KW-0479">Metal-binding</keyword>
<comment type="cofactor">
    <cofactor evidence="2">
        <name>[4Fe-4S] cluster</name>
        <dbReference type="ChEBI" id="CHEBI:49883"/>
    </cofactor>
</comment>
<dbReference type="GO" id="GO:0046983">
    <property type="term" value="F:protein dimerization activity"/>
    <property type="evidence" value="ECO:0007669"/>
    <property type="project" value="InterPro"/>
</dbReference>
<evidence type="ECO:0000259" key="20">
    <source>
        <dbReference type="PROSITE" id="PS50109"/>
    </source>
</evidence>
<dbReference type="PANTHER" id="PTHR24421">
    <property type="entry name" value="NITRATE/NITRITE SENSOR PROTEIN NARX-RELATED"/>
    <property type="match status" value="1"/>
</dbReference>
<evidence type="ECO:0000256" key="3">
    <source>
        <dbReference type="ARBA" id="ARBA00004496"/>
    </source>
</evidence>
<comment type="subcellular location">
    <subcellularLocation>
        <location evidence="3">Cytoplasm</location>
    </subcellularLocation>
</comment>
<gene>
    <name evidence="21" type="ORF">B0I18_11020</name>
</gene>
<accession>A0A2P8CXL1</accession>
<dbReference type="Gene3D" id="1.25.40.10">
    <property type="entry name" value="Tetratricopeptide repeat domain"/>
    <property type="match status" value="2"/>
</dbReference>
<dbReference type="InterPro" id="IPR019734">
    <property type="entry name" value="TPR_rpt"/>
</dbReference>
<dbReference type="GO" id="GO:0051539">
    <property type="term" value="F:4 iron, 4 sulfur cluster binding"/>
    <property type="evidence" value="ECO:0007669"/>
    <property type="project" value="UniProtKB-KW"/>
</dbReference>
<dbReference type="InterPro" id="IPR003594">
    <property type="entry name" value="HATPase_dom"/>
</dbReference>
<keyword evidence="7" id="KW-0963">Cytoplasm</keyword>
<dbReference type="Proteomes" id="UP000240572">
    <property type="component" value="Unassembled WGS sequence"/>
</dbReference>
<evidence type="ECO:0000313" key="21">
    <source>
        <dbReference type="EMBL" id="PSK89721.1"/>
    </source>
</evidence>
<keyword evidence="6" id="KW-0004">4Fe-4S</keyword>
<dbReference type="SMART" id="SM00028">
    <property type="entry name" value="TPR"/>
    <property type="match status" value="4"/>
</dbReference>
<evidence type="ECO:0000256" key="5">
    <source>
        <dbReference type="ARBA" id="ARBA00017322"/>
    </source>
</evidence>
<keyword evidence="18" id="KW-0812">Transmembrane</keyword>
<evidence type="ECO:0000256" key="18">
    <source>
        <dbReference type="SAM" id="Phobius"/>
    </source>
</evidence>
<dbReference type="SMART" id="SM00387">
    <property type="entry name" value="HATPase_c"/>
    <property type="match status" value="1"/>
</dbReference>
<dbReference type="OrthoDB" id="9778366at2"/>
<keyword evidence="18" id="KW-0472">Membrane</keyword>
<name>A0A2P8CXL1_9BACT</name>
<evidence type="ECO:0000256" key="4">
    <source>
        <dbReference type="ARBA" id="ARBA00012438"/>
    </source>
</evidence>
<evidence type="ECO:0000256" key="6">
    <source>
        <dbReference type="ARBA" id="ARBA00022485"/>
    </source>
</evidence>